<dbReference type="PANTHER" id="PTHR30007">
    <property type="entry name" value="PHP DOMAIN PROTEIN"/>
    <property type="match status" value="1"/>
</dbReference>
<dbReference type="EMBL" id="CADCTU010000242">
    <property type="protein sequence ID" value="CAA9304366.1"/>
    <property type="molecule type" value="Genomic_DNA"/>
</dbReference>
<dbReference type="AlphaFoldDB" id="A0A6J4KGI3"/>
<dbReference type="Pfam" id="PF13586">
    <property type="entry name" value="DDE_Tnp_1_2"/>
    <property type="match status" value="1"/>
</dbReference>
<reference evidence="2" key="1">
    <citation type="submission" date="2020-02" db="EMBL/GenBank/DDBJ databases">
        <authorList>
            <person name="Meier V. D."/>
        </authorList>
    </citation>
    <scope>NUCLEOTIDE SEQUENCE</scope>
    <source>
        <strain evidence="2">AVDCRST_MAG11</strain>
    </source>
</reference>
<gene>
    <name evidence="2" type="ORF">AVDCRST_MAG11-1056</name>
</gene>
<evidence type="ECO:0000259" key="1">
    <source>
        <dbReference type="Pfam" id="PF13586"/>
    </source>
</evidence>
<dbReference type="PANTHER" id="PTHR30007:SF0">
    <property type="entry name" value="TRANSPOSASE"/>
    <property type="match status" value="1"/>
</dbReference>
<protein>
    <submittedName>
        <fullName evidence="2">Anaerobic dehydrogenases, typically selenocysteine-containing</fullName>
    </submittedName>
</protein>
<feature type="domain" description="Transposase DDE" evidence="1">
    <location>
        <begin position="35"/>
        <end position="76"/>
    </location>
</feature>
<accession>A0A6J4KGI3</accession>
<dbReference type="InterPro" id="IPR025668">
    <property type="entry name" value="Tnp_DDE_dom"/>
</dbReference>
<organism evidence="2">
    <name type="scientific">uncultured Gemmatimonadaceae bacterium</name>
    <dbReference type="NCBI Taxonomy" id="246130"/>
    <lineage>
        <taxon>Bacteria</taxon>
        <taxon>Pseudomonadati</taxon>
        <taxon>Gemmatimonadota</taxon>
        <taxon>Gemmatimonadia</taxon>
        <taxon>Gemmatimonadales</taxon>
        <taxon>Gemmatimonadaceae</taxon>
        <taxon>environmental samples</taxon>
    </lineage>
</organism>
<evidence type="ECO:0000313" key="2">
    <source>
        <dbReference type="EMBL" id="CAA9304366.1"/>
    </source>
</evidence>
<name>A0A6J4KGI3_9BACT</name>
<sequence length="82" mass="9805">MPIWEFPFNFDFIQRPDWIRPGTRVVNELDLGRALERWIVERTFGWLGRCRRLSKDYEQNPASSEAFVCLAMTRLMARRLAT</sequence>
<proteinExistence type="predicted"/>